<keyword evidence="4" id="KW-1185">Reference proteome</keyword>
<protein>
    <submittedName>
        <fullName evidence="3">Outer membrane efflux protein</fullName>
    </submittedName>
</protein>
<gene>
    <name evidence="3" type="ORF">CLG96_00655</name>
</gene>
<dbReference type="Pfam" id="PF02321">
    <property type="entry name" value="OEP"/>
    <property type="match status" value="1"/>
</dbReference>
<evidence type="ECO:0000313" key="4">
    <source>
        <dbReference type="Proteomes" id="UP000244162"/>
    </source>
</evidence>
<dbReference type="Gene3D" id="1.20.1600.10">
    <property type="entry name" value="Outer membrane efflux proteins (OEP)"/>
    <property type="match status" value="1"/>
</dbReference>
<dbReference type="InterPro" id="IPR003423">
    <property type="entry name" value="OMP_efflux"/>
</dbReference>
<dbReference type="OrthoDB" id="9791261at2"/>
<name>A0A2T5G0N2_9SPHN</name>
<accession>A0A2T5G0N2</accession>
<sequence>MFRLSRAALIVAACLPSAAFAAPLTLQDAISRTLGAAPQAASAAARNDALVAARAAADTRPSASIDALAENLGVGGKDLNDQIQVGAVYSQRIERGGKRAARVALADGEIRVARAEAVVQRLEIAATVQRLFVEVEAAQVALGNARERVAIAEALAREVGRRVSAARDPLFAGTRAQTQLAEAKVDLELAIHAHDAALTRLIALWGGTPNGLQVATDNFLRFDRPVTEPRPSAPDLAVYEARAARADAAITLERARAVQDPTVSAGPRYLPGTGDVALVAGFSLPLGNRALNRANVARVEAERRQADADMAVERFERTRAIALAAEKVEESRHEAEAIRDRVIPGAERTLAEVRAGYARGGFSFLDVSAAQSALAAARSRLVQAATRYHEAGVELDRLTGRFADTVQETR</sequence>
<dbReference type="PANTHER" id="PTHR30203:SF24">
    <property type="entry name" value="BLR4935 PROTEIN"/>
    <property type="match status" value="1"/>
</dbReference>
<evidence type="ECO:0000313" key="3">
    <source>
        <dbReference type="EMBL" id="PTQ12707.1"/>
    </source>
</evidence>
<dbReference type="SUPFAM" id="SSF56954">
    <property type="entry name" value="Outer membrane efflux proteins (OEP)"/>
    <property type="match status" value="1"/>
</dbReference>
<dbReference type="AlphaFoldDB" id="A0A2T5G0N2"/>
<dbReference type="GO" id="GO:0015562">
    <property type="term" value="F:efflux transmembrane transporter activity"/>
    <property type="evidence" value="ECO:0007669"/>
    <property type="project" value="InterPro"/>
</dbReference>
<dbReference type="RefSeq" id="WP_107965944.1">
    <property type="nucleotide sequence ID" value="NZ_NWBU01000004.1"/>
</dbReference>
<evidence type="ECO:0000256" key="2">
    <source>
        <dbReference type="SAM" id="SignalP"/>
    </source>
</evidence>
<evidence type="ECO:0000256" key="1">
    <source>
        <dbReference type="ARBA" id="ARBA00007613"/>
    </source>
</evidence>
<comment type="similarity">
    <text evidence="1">Belongs to the outer membrane factor (OMF) (TC 1.B.17) family.</text>
</comment>
<reference evidence="3 4" key="1">
    <citation type="submission" date="2017-09" db="EMBL/GenBank/DDBJ databases">
        <title>Sphingomonas panjinensis sp.nov., isolated from oil-contaminated soil.</title>
        <authorList>
            <person name="Wang L."/>
            <person name="Chen L."/>
        </authorList>
    </citation>
    <scope>NUCLEOTIDE SEQUENCE [LARGE SCALE GENOMIC DNA]</scope>
    <source>
        <strain evidence="3 4">FW-11</strain>
    </source>
</reference>
<dbReference type="PANTHER" id="PTHR30203">
    <property type="entry name" value="OUTER MEMBRANE CATION EFFLUX PROTEIN"/>
    <property type="match status" value="1"/>
</dbReference>
<feature type="signal peptide" evidence="2">
    <location>
        <begin position="1"/>
        <end position="21"/>
    </location>
</feature>
<feature type="chain" id="PRO_5015486746" evidence="2">
    <location>
        <begin position="22"/>
        <end position="410"/>
    </location>
</feature>
<proteinExistence type="inferred from homology"/>
<dbReference type="Proteomes" id="UP000244162">
    <property type="component" value="Unassembled WGS sequence"/>
</dbReference>
<comment type="caution">
    <text evidence="3">The sequence shown here is derived from an EMBL/GenBank/DDBJ whole genome shotgun (WGS) entry which is preliminary data.</text>
</comment>
<organism evidence="3 4">
    <name type="scientific">Sphingomonas oleivorans</name>
    <dbReference type="NCBI Taxonomy" id="1735121"/>
    <lineage>
        <taxon>Bacteria</taxon>
        <taxon>Pseudomonadati</taxon>
        <taxon>Pseudomonadota</taxon>
        <taxon>Alphaproteobacteria</taxon>
        <taxon>Sphingomonadales</taxon>
        <taxon>Sphingomonadaceae</taxon>
        <taxon>Sphingomonas</taxon>
    </lineage>
</organism>
<dbReference type="EMBL" id="NWBU01000004">
    <property type="protein sequence ID" value="PTQ12707.1"/>
    <property type="molecule type" value="Genomic_DNA"/>
</dbReference>
<keyword evidence="2" id="KW-0732">Signal</keyword>
<dbReference type="InterPro" id="IPR010131">
    <property type="entry name" value="MdtP/NodT-like"/>
</dbReference>